<protein>
    <submittedName>
        <fullName evidence="3">Phosphatase PAP2 family protein</fullName>
    </submittedName>
</protein>
<feature type="transmembrane region" description="Helical" evidence="1">
    <location>
        <begin position="156"/>
        <end position="174"/>
    </location>
</feature>
<gene>
    <name evidence="3" type="ORF">M0654_13475</name>
</gene>
<dbReference type="Pfam" id="PF14378">
    <property type="entry name" value="PAP2_3"/>
    <property type="match status" value="1"/>
</dbReference>
<comment type="caution">
    <text evidence="3">The sequence shown here is derived from an EMBL/GenBank/DDBJ whole genome shotgun (WGS) entry which is preliminary data.</text>
</comment>
<proteinExistence type="predicted"/>
<name>A0ABT0IT07_9HYPH</name>
<keyword evidence="1" id="KW-0812">Transmembrane</keyword>
<keyword evidence="1" id="KW-1133">Transmembrane helix</keyword>
<evidence type="ECO:0000313" key="4">
    <source>
        <dbReference type="Proteomes" id="UP001202827"/>
    </source>
</evidence>
<feature type="transmembrane region" description="Helical" evidence="1">
    <location>
        <begin position="221"/>
        <end position="243"/>
    </location>
</feature>
<feature type="transmembrane region" description="Helical" evidence="1">
    <location>
        <begin position="65"/>
        <end position="87"/>
    </location>
</feature>
<keyword evidence="4" id="KW-1185">Reference proteome</keyword>
<organism evidence="3 4">
    <name type="scientific">Neorhizobium turbinariae</name>
    <dbReference type="NCBI Taxonomy" id="2937795"/>
    <lineage>
        <taxon>Bacteria</taxon>
        <taxon>Pseudomonadati</taxon>
        <taxon>Pseudomonadota</taxon>
        <taxon>Alphaproteobacteria</taxon>
        <taxon>Hyphomicrobiales</taxon>
        <taxon>Rhizobiaceae</taxon>
        <taxon>Rhizobium/Agrobacterium group</taxon>
        <taxon>Neorhizobium</taxon>
    </lineage>
</organism>
<dbReference type="RefSeq" id="WP_248683579.1">
    <property type="nucleotide sequence ID" value="NZ_JALPRY010000015.1"/>
</dbReference>
<evidence type="ECO:0000313" key="3">
    <source>
        <dbReference type="EMBL" id="MCK8780991.1"/>
    </source>
</evidence>
<feature type="transmembrane region" description="Helical" evidence="1">
    <location>
        <begin position="274"/>
        <end position="292"/>
    </location>
</feature>
<feature type="transmembrane region" description="Helical" evidence="1">
    <location>
        <begin position="121"/>
        <end position="144"/>
    </location>
</feature>
<evidence type="ECO:0000256" key="1">
    <source>
        <dbReference type="SAM" id="Phobius"/>
    </source>
</evidence>
<reference evidence="3 4" key="1">
    <citation type="submission" date="2022-04" db="EMBL/GenBank/DDBJ databases">
        <title>Rhizobium coralii sp. nov., isolated from coral Turbinaria peltata.</title>
        <authorList>
            <person name="Sun H."/>
        </authorList>
    </citation>
    <scope>NUCLEOTIDE SEQUENCE [LARGE SCALE GENOMIC DNA]</scope>
    <source>
        <strain evidence="3 4">NTR19</strain>
    </source>
</reference>
<keyword evidence="1" id="KW-0472">Membrane</keyword>
<accession>A0ABT0IT07</accession>
<dbReference type="Proteomes" id="UP001202827">
    <property type="component" value="Unassembled WGS sequence"/>
</dbReference>
<feature type="transmembrane region" description="Helical" evidence="1">
    <location>
        <begin position="7"/>
        <end position="27"/>
    </location>
</feature>
<sequence length="308" mass="34054">MLNPVERLIACTILLVAVVDIAFVVIKDVAVDIEGYAAATLIGLFLLLSGQLYRRFRPALRVSTALCGSGLFILFSLVGSTLNYTFLPTVNQSIDPFLMRFDAMLGYDWPLVVTFAAQHSWIGYTLFLVYATSLPQLLLLVCWYGFSGDDRRLHHFLLTGMVGALASVIFWFFFPTFGAKSYNTLPQWVMETIPLAVDPAYGRELLRLAAEGVSYLSPKNVLGLIAFPSFHIVMACMSLAFAPRLMPVRILFYVVNVLMFPAVLVQGGHFLVDIAGGVIMFLLAWLVARALLSRLSPERAPSTTLQVA</sequence>
<dbReference type="InterPro" id="IPR026841">
    <property type="entry name" value="Aur1/Ipt1"/>
</dbReference>
<evidence type="ECO:0000259" key="2">
    <source>
        <dbReference type="Pfam" id="PF14378"/>
    </source>
</evidence>
<feature type="transmembrane region" description="Helical" evidence="1">
    <location>
        <begin position="250"/>
        <end position="268"/>
    </location>
</feature>
<feature type="transmembrane region" description="Helical" evidence="1">
    <location>
        <begin position="33"/>
        <end position="53"/>
    </location>
</feature>
<feature type="domain" description="Inositolphosphotransferase Aur1/Ipt1" evidence="2">
    <location>
        <begin position="98"/>
        <end position="286"/>
    </location>
</feature>
<dbReference type="EMBL" id="JALPRY010000015">
    <property type="protein sequence ID" value="MCK8780991.1"/>
    <property type="molecule type" value="Genomic_DNA"/>
</dbReference>